<evidence type="ECO:0000313" key="3">
    <source>
        <dbReference type="Proteomes" id="UP000678154"/>
    </source>
</evidence>
<name>A0ABX8E276_9PSED</name>
<accession>A0ABX8E276</accession>
<keyword evidence="1" id="KW-0472">Membrane</keyword>
<evidence type="ECO:0000256" key="1">
    <source>
        <dbReference type="SAM" id="Phobius"/>
    </source>
</evidence>
<keyword evidence="1" id="KW-1133">Transmembrane helix</keyword>
<evidence type="ECO:0000313" key="2">
    <source>
        <dbReference type="EMBL" id="QVL21565.1"/>
    </source>
</evidence>
<dbReference type="Proteomes" id="UP000678154">
    <property type="component" value="Chromosome"/>
</dbReference>
<dbReference type="EMBL" id="CP074676">
    <property type="protein sequence ID" value="QVL21565.1"/>
    <property type="molecule type" value="Genomic_DNA"/>
</dbReference>
<organism evidence="2 3">
    <name type="scientific">Pseudomonas qingdaonensis</name>
    <dbReference type="NCBI Taxonomy" id="2056231"/>
    <lineage>
        <taxon>Bacteria</taxon>
        <taxon>Pseudomonadati</taxon>
        <taxon>Pseudomonadota</taxon>
        <taxon>Gammaproteobacteria</taxon>
        <taxon>Pseudomonadales</taxon>
        <taxon>Pseudomonadaceae</taxon>
        <taxon>Pseudomonas</taxon>
    </lineage>
</organism>
<protein>
    <submittedName>
        <fullName evidence="2">Uncharacterized protein</fullName>
    </submittedName>
</protein>
<proteinExistence type="predicted"/>
<keyword evidence="1" id="KW-0812">Transmembrane</keyword>
<gene>
    <name evidence="2" type="ORF">KH389_06290</name>
</gene>
<reference evidence="2 3" key="1">
    <citation type="journal article" date="2016" name="J. Hazard. Mater.">
        <title>A newly isolated Pseudomonas putida S-1 strain for batch-mode-propanethiol degradation and continuous treatment of propanethiol-containing waste gas.</title>
        <authorList>
            <person name="Chen D.Z."/>
            <person name="Sun Y.M."/>
            <person name="Han L.M."/>
            <person name="Chen J."/>
            <person name="Ye J.X."/>
            <person name="Chen J.M."/>
        </authorList>
    </citation>
    <scope>NUCLEOTIDE SEQUENCE [LARGE SCALE GENOMIC DNA]</scope>
    <source>
        <strain evidence="2 3">S-1</strain>
    </source>
</reference>
<feature type="transmembrane region" description="Helical" evidence="1">
    <location>
        <begin position="15"/>
        <end position="32"/>
    </location>
</feature>
<keyword evidence="3" id="KW-1185">Reference proteome</keyword>
<sequence>MGASKNDTDKTPKTARAYAVAAALEVIALYASSGNPKFSMRDQMSKLSDYADMIQEALKLK</sequence>